<proteinExistence type="predicted"/>
<dbReference type="KEGG" id="blac:94347793"/>
<evidence type="ECO:0000313" key="2">
    <source>
        <dbReference type="EMBL" id="TDH69941.1"/>
    </source>
</evidence>
<reference evidence="2 3" key="1">
    <citation type="journal article" date="2021" name="Genome Biol.">
        <title>AFLAP: assembly-free linkage analysis pipeline using k-mers from genome sequencing data.</title>
        <authorList>
            <person name="Fletcher K."/>
            <person name="Zhang L."/>
            <person name="Gil J."/>
            <person name="Han R."/>
            <person name="Cavanaugh K."/>
            <person name="Michelmore R."/>
        </authorList>
    </citation>
    <scope>NUCLEOTIDE SEQUENCE [LARGE SCALE GENOMIC DNA]</scope>
    <source>
        <strain evidence="2 3">SF5</strain>
    </source>
</reference>
<name>A0A976FP08_BRELC</name>
<keyword evidence="3" id="KW-1185">Reference proteome</keyword>
<protein>
    <submittedName>
        <fullName evidence="2">Uncharacterized protein</fullName>
    </submittedName>
</protein>
<dbReference type="GeneID" id="94347793"/>
<sequence>MLPERIDVAQWDPEAPPSSCQPHPTHGEPFGWRSYLVFVMCKPATAESSSMPCTVFAASSKIG</sequence>
<evidence type="ECO:0000313" key="3">
    <source>
        <dbReference type="Proteomes" id="UP000294530"/>
    </source>
</evidence>
<dbReference type="Proteomes" id="UP000294530">
    <property type="component" value="Unassembled WGS sequence"/>
</dbReference>
<dbReference type="AlphaFoldDB" id="A0A976FP08"/>
<organism evidence="2 3">
    <name type="scientific">Bremia lactucae</name>
    <name type="common">Lettuce downy mildew</name>
    <dbReference type="NCBI Taxonomy" id="4779"/>
    <lineage>
        <taxon>Eukaryota</taxon>
        <taxon>Sar</taxon>
        <taxon>Stramenopiles</taxon>
        <taxon>Oomycota</taxon>
        <taxon>Peronosporomycetes</taxon>
        <taxon>Peronosporales</taxon>
        <taxon>Peronosporaceae</taxon>
        <taxon>Bremia</taxon>
    </lineage>
</organism>
<evidence type="ECO:0000256" key="1">
    <source>
        <dbReference type="SAM" id="MobiDB-lite"/>
    </source>
</evidence>
<accession>A0A976FP08</accession>
<gene>
    <name evidence="2" type="ORF">CCR75_004032</name>
</gene>
<feature type="region of interest" description="Disordered" evidence="1">
    <location>
        <begin position="1"/>
        <end position="25"/>
    </location>
</feature>
<comment type="caution">
    <text evidence="2">The sequence shown here is derived from an EMBL/GenBank/DDBJ whole genome shotgun (WGS) entry which is preliminary data.</text>
</comment>
<dbReference type="EMBL" id="SHOA02000008">
    <property type="protein sequence ID" value="TDH69941.1"/>
    <property type="molecule type" value="Genomic_DNA"/>
</dbReference>
<dbReference type="RefSeq" id="XP_067819440.1">
    <property type="nucleotide sequence ID" value="XM_067962122.1"/>
</dbReference>